<protein>
    <submittedName>
        <fullName evidence="2">Uncharacterized protein</fullName>
    </submittedName>
</protein>
<evidence type="ECO:0000313" key="2">
    <source>
        <dbReference type="EMBL" id="QHT18849.1"/>
    </source>
</evidence>
<feature type="transmembrane region" description="Helical" evidence="1">
    <location>
        <begin position="102"/>
        <end position="119"/>
    </location>
</feature>
<dbReference type="AlphaFoldDB" id="A0A6C0DS54"/>
<reference evidence="2" key="1">
    <citation type="journal article" date="2020" name="Nature">
        <title>Giant virus diversity and host interactions through global metagenomics.</title>
        <authorList>
            <person name="Schulz F."/>
            <person name="Roux S."/>
            <person name="Paez-Espino D."/>
            <person name="Jungbluth S."/>
            <person name="Walsh D.A."/>
            <person name="Denef V.J."/>
            <person name="McMahon K.D."/>
            <person name="Konstantinidis K.T."/>
            <person name="Eloe-Fadrosh E.A."/>
            <person name="Kyrpides N.C."/>
            <person name="Woyke T."/>
        </authorList>
    </citation>
    <scope>NUCLEOTIDE SEQUENCE</scope>
    <source>
        <strain evidence="2">GVMAG-M-3300023174-49</strain>
    </source>
</reference>
<keyword evidence="1" id="KW-0812">Transmembrane</keyword>
<organism evidence="2">
    <name type="scientific">viral metagenome</name>
    <dbReference type="NCBI Taxonomy" id="1070528"/>
    <lineage>
        <taxon>unclassified sequences</taxon>
        <taxon>metagenomes</taxon>
        <taxon>organismal metagenomes</taxon>
    </lineage>
</organism>
<proteinExistence type="predicted"/>
<dbReference type="EMBL" id="MN739660">
    <property type="protein sequence ID" value="QHT18849.1"/>
    <property type="molecule type" value="Genomic_DNA"/>
</dbReference>
<sequence length="237" mass="26145">MDILQETDHTSKKTFLSHVFSTTEEGKAEILNVVQYSIMGVIPIIILNKLIQRFIPEADSDKSTLELLVEIFIQLIVMFCGIIVVHRVITYFPTYSGFKYEHLTLTNVILAFLVLVLSIQTKLGIKVNVLVDRAYELWNGPEYDYQTSNGAKNSMRPMARQQQQHIPSQADYLDSGATQTSIFPPAPMASTKPVKQSGYDYMMGSYGGGAGHSGGMQQDFGPMAANGVLGSSFGASF</sequence>
<name>A0A6C0DS54_9ZZZZ</name>
<evidence type="ECO:0000256" key="1">
    <source>
        <dbReference type="SAM" id="Phobius"/>
    </source>
</evidence>
<feature type="transmembrane region" description="Helical" evidence="1">
    <location>
        <begin position="67"/>
        <end position="90"/>
    </location>
</feature>
<keyword evidence="1" id="KW-1133">Transmembrane helix</keyword>
<accession>A0A6C0DS54</accession>
<keyword evidence="1" id="KW-0472">Membrane</keyword>
<feature type="transmembrane region" description="Helical" evidence="1">
    <location>
        <begin position="30"/>
        <end position="47"/>
    </location>
</feature>